<evidence type="ECO:0000256" key="3">
    <source>
        <dbReference type="ARBA" id="ARBA00022729"/>
    </source>
</evidence>
<evidence type="ECO:0000256" key="2">
    <source>
        <dbReference type="ARBA" id="ARBA00010333"/>
    </source>
</evidence>
<protein>
    <submittedName>
        <fullName evidence="7">ABC transporter substrate-binding protein</fullName>
    </submittedName>
</protein>
<dbReference type="InterPro" id="IPR001638">
    <property type="entry name" value="Solute-binding_3/MltF_N"/>
</dbReference>
<dbReference type="SMART" id="SM00062">
    <property type="entry name" value="PBPb"/>
    <property type="match status" value="1"/>
</dbReference>
<accession>A0ABX3UM62</accession>
<feature type="domain" description="Solute-binding protein family 3/N-terminal" evidence="6">
    <location>
        <begin position="32"/>
        <end position="260"/>
    </location>
</feature>
<comment type="similarity">
    <text evidence="2 4">Belongs to the bacterial solute-binding protein 3 family.</text>
</comment>
<comment type="subcellular location">
    <subcellularLocation>
        <location evidence="1">Cell envelope</location>
    </subcellularLocation>
</comment>
<dbReference type="PANTHER" id="PTHR35936:SF13">
    <property type="entry name" value="HISTIDINE-BINDING PERIPLASMIC PROTEIN"/>
    <property type="match status" value="1"/>
</dbReference>
<dbReference type="InterPro" id="IPR018313">
    <property type="entry name" value="SBP_3_CS"/>
</dbReference>
<dbReference type="PROSITE" id="PS01039">
    <property type="entry name" value="SBP_BACTERIAL_3"/>
    <property type="match status" value="1"/>
</dbReference>
<dbReference type="PANTHER" id="PTHR35936">
    <property type="entry name" value="MEMBRANE-BOUND LYTIC MUREIN TRANSGLYCOSYLASE F"/>
    <property type="match status" value="1"/>
</dbReference>
<reference evidence="7 8" key="1">
    <citation type="journal article" date="2017" name="Antonie Van Leeuwenhoek">
        <title>Phylogenomic resolution of the bacterial genus Pantoea and its relationship with Erwinia and Tatumella.</title>
        <authorList>
            <person name="Palmer M."/>
            <person name="Steenkamp E.T."/>
            <person name="Coetzee M.P."/>
            <person name="Chan W.Y."/>
            <person name="van Zyl E."/>
            <person name="De Maayer P."/>
            <person name="Coutinho T.A."/>
            <person name="Blom J."/>
            <person name="Smits T.H."/>
            <person name="Duffy B."/>
            <person name="Venter S.N."/>
        </authorList>
    </citation>
    <scope>NUCLEOTIDE SEQUENCE [LARGE SCALE GENOMIC DNA]</scope>
    <source>
        <strain evidence="7 8">LMG 5345</strain>
    </source>
</reference>
<evidence type="ECO:0000256" key="1">
    <source>
        <dbReference type="ARBA" id="ARBA00004196"/>
    </source>
</evidence>
<dbReference type="EMBL" id="MLJJ01000063">
    <property type="protein sequence ID" value="ORM90436.1"/>
    <property type="molecule type" value="Genomic_DNA"/>
</dbReference>
<feature type="signal peptide" evidence="5">
    <location>
        <begin position="1"/>
        <end position="28"/>
    </location>
</feature>
<keyword evidence="3 5" id="KW-0732">Signal</keyword>
<dbReference type="Proteomes" id="UP000193785">
    <property type="component" value="Unassembled WGS sequence"/>
</dbReference>
<proteinExistence type="inferred from homology"/>
<gene>
    <name evidence="7" type="ORF">HA46_19615</name>
</gene>
<name>A0ABX3UM62_9GAMM</name>
<sequence>MFCRRSKMKMTLTTMAALTLAFSSSVFAADNVLRVAADLSYPPFQYRDTSGTPTGFEIDITNAVCKAVNVTCEYVVSSFDAEIPSLMAKKVDFISPLGATEKRRKSIDFSDFIYHIPTKLVARKGSNLQPDVASLQGKHIAVQQGSIQEMYVNKFWAPKGVDIVMYADQDAIYLDLAAGRLDGALSPGVAVTYGFLNKPEGKDFTLTGPEVRDDQLFSIGSAYGVRKGDEKTQKLLNEGLAKIMADGTWEKVKQHYFGDLEMKVTRAEPAHASQ</sequence>
<feature type="chain" id="PRO_5046325987" evidence="5">
    <location>
        <begin position="29"/>
        <end position="274"/>
    </location>
</feature>
<evidence type="ECO:0000256" key="5">
    <source>
        <dbReference type="SAM" id="SignalP"/>
    </source>
</evidence>
<evidence type="ECO:0000313" key="7">
    <source>
        <dbReference type="EMBL" id="ORM90436.1"/>
    </source>
</evidence>
<evidence type="ECO:0000256" key="4">
    <source>
        <dbReference type="RuleBase" id="RU003744"/>
    </source>
</evidence>
<dbReference type="Pfam" id="PF00497">
    <property type="entry name" value="SBP_bac_3"/>
    <property type="match status" value="1"/>
</dbReference>
<comment type="caution">
    <text evidence="7">The sequence shown here is derived from an EMBL/GenBank/DDBJ whole genome shotgun (WGS) entry which is preliminary data.</text>
</comment>
<keyword evidence="8" id="KW-1185">Reference proteome</keyword>
<evidence type="ECO:0000259" key="6">
    <source>
        <dbReference type="SMART" id="SM00062"/>
    </source>
</evidence>
<dbReference type="Gene3D" id="3.40.190.10">
    <property type="entry name" value="Periplasmic binding protein-like II"/>
    <property type="match status" value="2"/>
</dbReference>
<dbReference type="SUPFAM" id="SSF53850">
    <property type="entry name" value="Periplasmic binding protein-like II"/>
    <property type="match status" value="1"/>
</dbReference>
<evidence type="ECO:0000313" key="8">
    <source>
        <dbReference type="Proteomes" id="UP000193785"/>
    </source>
</evidence>
<organism evidence="7 8">
    <name type="scientific">Pantoea septica</name>
    <dbReference type="NCBI Taxonomy" id="472695"/>
    <lineage>
        <taxon>Bacteria</taxon>
        <taxon>Pseudomonadati</taxon>
        <taxon>Pseudomonadota</taxon>
        <taxon>Gammaproteobacteria</taxon>
        <taxon>Enterobacterales</taxon>
        <taxon>Erwiniaceae</taxon>
        <taxon>Pantoea</taxon>
    </lineage>
</organism>